<evidence type="ECO:0000256" key="2">
    <source>
        <dbReference type="SAM" id="Phobius"/>
    </source>
</evidence>
<dbReference type="PANTHER" id="PTHR40547">
    <property type="entry name" value="SLL0298 PROTEIN"/>
    <property type="match status" value="1"/>
</dbReference>
<evidence type="ECO:0000313" key="5">
    <source>
        <dbReference type="Proteomes" id="UP000474758"/>
    </source>
</evidence>
<protein>
    <submittedName>
        <fullName evidence="4">DUF2062 domain-containing protein</fullName>
    </submittedName>
</protein>
<keyword evidence="2" id="KW-0472">Membrane</keyword>
<accession>A0A6M1U6R7</accession>
<dbReference type="AlphaFoldDB" id="A0A6M1U6R7"/>
<keyword evidence="2" id="KW-0812">Transmembrane</keyword>
<sequence length="235" mass="26210">MVFKRRNPRTLWGWTREMVYPQGGFRRATQYVLHRMRRLPDSPHRIARGVFAGSMVGFLPLPGMQFIAAWLASRAVKGNLLAALLATFNTNPITTPFFAVLSMTLGHWILGIQKPLSPEYIGGAFANAGTDLWFNIKALFGPEHTQWDGLAQFWHEIYLPYFLGALGPGLLFSALFYYLTIPLVTAYQKARAAKSRERSERRHKLREALAAAAAKLTHRSDASHGAGDDDAPGPS</sequence>
<feature type="transmembrane region" description="Helical" evidence="2">
    <location>
        <begin position="158"/>
        <end position="179"/>
    </location>
</feature>
<evidence type="ECO:0000256" key="1">
    <source>
        <dbReference type="SAM" id="MobiDB-lite"/>
    </source>
</evidence>
<dbReference type="Pfam" id="PF09835">
    <property type="entry name" value="DUF2062"/>
    <property type="match status" value="1"/>
</dbReference>
<name>A0A6M1U6R7_9RHOB</name>
<feature type="domain" description="DUF2062" evidence="3">
    <location>
        <begin position="27"/>
        <end position="191"/>
    </location>
</feature>
<keyword evidence="2" id="KW-1133">Transmembrane helix</keyword>
<dbReference type="InterPro" id="IPR018639">
    <property type="entry name" value="DUF2062"/>
</dbReference>
<dbReference type="Proteomes" id="UP000474758">
    <property type="component" value="Unassembled WGS sequence"/>
</dbReference>
<evidence type="ECO:0000259" key="3">
    <source>
        <dbReference type="Pfam" id="PF09835"/>
    </source>
</evidence>
<keyword evidence="5" id="KW-1185">Reference proteome</keyword>
<organism evidence="4 5">
    <name type="scientific">Paragemmobacter kunshanensis</name>
    <dbReference type="NCBI Taxonomy" id="2583234"/>
    <lineage>
        <taxon>Bacteria</taxon>
        <taxon>Pseudomonadati</taxon>
        <taxon>Pseudomonadota</taxon>
        <taxon>Alphaproteobacteria</taxon>
        <taxon>Rhodobacterales</taxon>
        <taxon>Paracoccaceae</taxon>
        <taxon>Paragemmobacter</taxon>
    </lineage>
</organism>
<dbReference type="PANTHER" id="PTHR40547:SF1">
    <property type="entry name" value="SLL0298 PROTEIN"/>
    <property type="match status" value="1"/>
</dbReference>
<comment type="caution">
    <text evidence="4">The sequence shown here is derived from an EMBL/GenBank/DDBJ whole genome shotgun (WGS) entry which is preliminary data.</text>
</comment>
<gene>
    <name evidence="4" type="ORF">G5V65_07415</name>
</gene>
<evidence type="ECO:0000313" key="4">
    <source>
        <dbReference type="EMBL" id="NGQ90723.1"/>
    </source>
</evidence>
<proteinExistence type="predicted"/>
<dbReference type="EMBL" id="JAALFE010000005">
    <property type="protein sequence ID" value="NGQ90723.1"/>
    <property type="molecule type" value="Genomic_DNA"/>
</dbReference>
<reference evidence="4 5" key="1">
    <citation type="submission" date="2020-02" db="EMBL/GenBank/DDBJ databases">
        <title>Rhodobacter translucens sp. nov., a novel bacterium isolated from activated sludge.</title>
        <authorList>
            <person name="Liu J."/>
        </authorList>
    </citation>
    <scope>NUCLEOTIDE SEQUENCE [LARGE SCALE GENOMIC DNA]</scope>
    <source>
        <strain evidence="4 5">HX-7-19</strain>
    </source>
</reference>
<feature type="region of interest" description="Disordered" evidence="1">
    <location>
        <begin position="212"/>
        <end position="235"/>
    </location>
</feature>
<feature type="transmembrane region" description="Helical" evidence="2">
    <location>
        <begin position="46"/>
        <end position="73"/>
    </location>
</feature>